<comment type="similarity">
    <text evidence="5">Belongs to the histone deacetylase family. HD type 1 subfamily.</text>
</comment>
<evidence type="ECO:0000256" key="17">
    <source>
        <dbReference type="ARBA" id="ARBA00041964"/>
    </source>
</evidence>
<dbReference type="PRINTS" id="PR01270">
    <property type="entry name" value="HDASUPER"/>
</dbReference>
<dbReference type="GO" id="GO:0141221">
    <property type="term" value="F:histone deacetylase activity, hydrolytic mechanism"/>
    <property type="evidence" value="ECO:0007669"/>
    <property type="project" value="UniProtKB-EC"/>
</dbReference>
<evidence type="ECO:0000313" key="21">
    <source>
        <dbReference type="Proteomes" id="UP000518752"/>
    </source>
</evidence>
<evidence type="ECO:0000313" key="20">
    <source>
        <dbReference type="EMBL" id="KAF5368651.1"/>
    </source>
</evidence>
<feature type="domain" description="Histone deacetylase" evidence="19">
    <location>
        <begin position="194"/>
        <end position="368"/>
    </location>
</feature>
<keyword evidence="11" id="KW-0378">Hydrolase</keyword>
<dbReference type="AlphaFoldDB" id="A0A8H5GPL0"/>
<dbReference type="GO" id="GO:0005694">
    <property type="term" value="C:chromosome"/>
    <property type="evidence" value="ECO:0007669"/>
    <property type="project" value="UniProtKB-SubCell"/>
</dbReference>
<keyword evidence="12" id="KW-0156">Chromatin regulator</keyword>
<evidence type="ECO:0000256" key="11">
    <source>
        <dbReference type="ARBA" id="ARBA00022801"/>
    </source>
</evidence>
<proteinExistence type="inferred from homology"/>
<dbReference type="GO" id="GO:0046872">
    <property type="term" value="F:metal ion binding"/>
    <property type="evidence" value="ECO:0007669"/>
    <property type="project" value="UniProtKB-KW"/>
</dbReference>
<evidence type="ECO:0000256" key="7">
    <source>
        <dbReference type="ARBA" id="ARBA00022454"/>
    </source>
</evidence>
<dbReference type="EMBL" id="JAACJN010000133">
    <property type="protein sequence ID" value="KAF5368651.1"/>
    <property type="molecule type" value="Genomic_DNA"/>
</dbReference>
<keyword evidence="9" id="KW-0678">Repressor</keyword>
<evidence type="ECO:0000256" key="8">
    <source>
        <dbReference type="ARBA" id="ARBA00022490"/>
    </source>
</evidence>
<evidence type="ECO:0000256" key="9">
    <source>
        <dbReference type="ARBA" id="ARBA00022491"/>
    </source>
</evidence>
<evidence type="ECO:0000259" key="19">
    <source>
        <dbReference type="Pfam" id="PF00850"/>
    </source>
</evidence>
<dbReference type="PANTHER" id="PTHR10625:SF14">
    <property type="entry name" value="HISTONE DEACETYLASE 8"/>
    <property type="match status" value="1"/>
</dbReference>
<keyword evidence="7" id="KW-0158">Chromosome</keyword>
<dbReference type="InterPro" id="IPR023696">
    <property type="entry name" value="Ureohydrolase_dom_sf"/>
</dbReference>
<keyword evidence="15" id="KW-0539">Nucleus</keyword>
<organism evidence="20 21">
    <name type="scientific">Collybiopsis confluens</name>
    <dbReference type="NCBI Taxonomy" id="2823264"/>
    <lineage>
        <taxon>Eukaryota</taxon>
        <taxon>Fungi</taxon>
        <taxon>Dikarya</taxon>
        <taxon>Basidiomycota</taxon>
        <taxon>Agaricomycotina</taxon>
        <taxon>Agaricomycetes</taxon>
        <taxon>Agaricomycetidae</taxon>
        <taxon>Agaricales</taxon>
        <taxon>Marasmiineae</taxon>
        <taxon>Omphalotaceae</taxon>
        <taxon>Collybiopsis</taxon>
    </lineage>
</organism>
<evidence type="ECO:0000256" key="13">
    <source>
        <dbReference type="ARBA" id="ARBA00023015"/>
    </source>
</evidence>
<evidence type="ECO:0000256" key="16">
    <source>
        <dbReference type="ARBA" id="ARBA00040347"/>
    </source>
</evidence>
<evidence type="ECO:0000256" key="2">
    <source>
        <dbReference type="ARBA" id="ARBA00004123"/>
    </source>
</evidence>
<dbReference type="EC" id="3.5.1.98" evidence="6"/>
<name>A0A8H5GPL0_9AGAR</name>
<evidence type="ECO:0000256" key="6">
    <source>
        <dbReference type="ARBA" id="ARBA00012111"/>
    </source>
</evidence>
<reference evidence="20 21" key="1">
    <citation type="journal article" date="2020" name="ISME J.">
        <title>Uncovering the hidden diversity of litter-decomposition mechanisms in mushroom-forming fungi.</title>
        <authorList>
            <person name="Floudas D."/>
            <person name="Bentzer J."/>
            <person name="Ahren D."/>
            <person name="Johansson T."/>
            <person name="Persson P."/>
            <person name="Tunlid A."/>
        </authorList>
    </citation>
    <scope>NUCLEOTIDE SEQUENCE [LARGE SCALE GENOMIC DNA]</scope>
    <source>
        <strain evidence="20 21">CBS 406.79</strain>
    </source>
</reference>
<comment type="caution">
    <text evidence="20">The sequence shown here is derived from an EMBL/GenBank/DDBJ whole genome shotgun (WGS) entry which is preliminary data.</text>
</comment>
<dbReference type="Pfam" id="PF00850">
    <property type="entry name" value="Hist_deacetyl"/>
    <property type="match status" value="2"/>
</dbReference>
<dbReference type="GO" id="GO:0031507">
    <property type="term" value="P:heterochromatin formation"/>
    <property type="evidence" value="ECO:0007669"/>
    <property type="project" value="TreeGrafter"/>
</dbReference>
<keyword evidence="10" id="KW-0479">Metal-binding</keyword>
<comment type="subcellular location">
    <subcellularLocation>
        <location evidence="3">Chromosome</location>
    </subcellularLocation>
    <subcellularLocation>
        <location evidence="4">Cytoplasm</location>
    </subcellularLocation>
    <subcellularLocation>
        <location evidence="2">Nucleus</location>
    </subcellularLocation>
</comment>
<evidence type="ECO:0000256" key="10">
    <source>
        <dbReference type="ARBA" id="ARBA00022723"/>
    </source>
</evidence>
<evidence type="ECO:0000256" key="5">
    <source>
        <dbReference type="ARBA" id="ARBA00006457"/>
    </source>
</evidence>
<dbReference type="InterPro" id="IPR037138">
    <property type="entry name" value="His_deacetylse_dom_sf"/>
</dbReference>
<evidence type="ECO:0000256" key="14">
    <source>
        <dbReference type="ARBA" id="ARBA00023163"/>
    </source>
</evidence>
<keyword evidence="13" id="KW-0805">Transcription regulation</keyword>
<keyword evidence="8" id="KW-0963">Cytoplasm</keyword>
<dbReference type="GO" id="GO:0005634">
    <property type="term" value="C:nucleus"/>
    <property type="evidence" value="ECO:0007669"/>
    <property type="project" value="UniProtKB-SubCell"/>
</dbReference>
<sequence length="439" mass="48046">MNYSGSERVVYVVSQELVKYASRLPSNPGRSLLVHSLVNALGLLSPGYSSSQLRVVKPKPATDDELRVYHAPTYLDVVLQASGASLDSVEVLAEFGLEDDCPKFDGLPEYVRLVAGATLTAANALKLGLSDIAINWDGGRHHAQKYHASGFCYVADCVLAILALRRAIALVRSPLKLSLSDLMIQTQSQSSQVAQKQRKSRVMYLDLDVHFSDGVSEAFYSPSNVGPSQVLTFSVHHAAPGFFPSSYLAQLPPTDSSSTPTSFDPFTLSLPLLHGASNRTYHAIWPIIERVKNIFDPDFVIVQCGIDALARDPKCNVFNWGLDAKEEGSLGWYVLRIVGEWKGKKLFLGGGGYSAPNAARAWSYLTSIILGKPLDITTPIPDDPSHHGFPMYAPSFTLDVPRVPPVGNMQDTNTDEYLEEVRERFDTVCRVLEGRKGSS</sequence>
<dbReference type="PANTHER" id="PTHR10625">
    <property type="entry name" value="HISTONE DEACETYLASE HDAC1-RELATED"/>
    <property type="match status" value="1"/>
</dbReference>
<keyword evidence="14" id="KW-0804">Transcription</keyword>
<dbReference type="OrthoDB" id="73273at2759"/>
<evidence type="ECO:0000256" key="3">
    <source>
        <dbReference type="ARBA" id="ARBA00004286"/>
    </source>
</evidence>
<evidence type="ECO:0000256" key="15">
    <source>
        <dbReference type="ARBA" id="ARBA00023242"/>
    </source>
</evidence>
<dbReference type="InterPro" id="IPR003084">
    <property type="entry name" value="HDAC_I/II"/>
</dbReference>
<keyword evidence="21" id="KW-1185">Reference proteome</keyword>
<dbReference type="InterPro" id="IPR023801">
    <property type="entry name" value="His_deacetylse_dom"/>
</dbReference>
<feature type="domain" description="Histone deacetylase" evidence="19">
    <location>
        <begin position="25"/>
        <end position="167"/>
    </location>
</feature>
<evidence type="ECO:0000256" key="1">
    <source>
        <dbReference type="ARBA" id="ARBA00001968"/>
    </source>
</evidence>
<gene>
    <name evidence="20" type="ORF">D9757_010198</name>
</gene>
<evidence type="ECO:0000256" key="18">
    <source>
        <dbReference type="ARBA" id="ARBA00042783"/>
    </source>
</evidence>
<dbReference type="GO" id="GO:0005737">
    <property type="term" value="C:cytoplasm"/>
    <property type="evidence" value="ECO:0007669"/>
    <property type="project" value="UniProtKB-SubCell"/>
</dbReference>
<dbReference type="SUPFAM" id="SSF52768">
    <property type="entry name" value="Arginase/deacetylase"/>
    <property type="match status" value="1"/>
</dbReference>
<dbReference type="Proteomes" id="UP000518752">
    <property type="component" value="Unassembled WGS sequence"/>
</dbReference>
<protein>
    <recommendedName>
        <fullName evidence="16">Histone deacetylase 8</fullName>
        <ecNumber evidence="6">3.5.1.98</ecNumber>
    </recommendedName>
    <alternativeName>
        <fullName evidence="17">Protein deacetylase HDAC8</fullName>
    </alternativeName>
    <alternativeName>
        <fullName evidence="18">Protein decrotonylase HDAC8</fullName>
    </alternativeName>
</protein>
<dbReference type="PRINTS" id="PR01271">
    <property type="entry name" value="HISDACETLASE"/>
</dbReference>
<accession>A0A8H5GPL0</accession>
<dbReference type="InterPro" id="IPR000286">
    <property type="entry name" value="HDACs"/>
</dbReference>
<dbReference type="Gene3D" id="3.40.800.20">
    <property type="entry name" value="Histone deacetylase domain"/>
    <property type="match status" value="1"/>
</dbReference>
<evidence type="ECO:0000256" key="4">
    <source>
        <dbReference type="ARBA" id="ARBA00004496"/>
    </source>
</evidence>
<evidence type="ECO:0000256" key="12">
    <source>
        <dbReference type="ARBA" id="ARBA00022853"/>
    </source>
</evidence>
<comment type="cofactor">
    <cofactor evidence="1">
        <name>a divalent metal cation</name>
        <dbReference type="ChEBI" id="CHEBI:60240"/>
    </cofactor>
</comment>